<dbReference type="NCBIfam" id="TIGR03696">
    <property type="entry name" value="Rhs_assc_core"/>
    <property type="match status" value="1"/>
</dbReference>
<accession>A0A831UGN7</accession>
<dbReference type="InterPro" id="IPR045351">
    <property type="entry name" value="DUF6531"/>
</dbReference>
<feature type="domain" description="Teneurin-like YD-shell" evidence="4">
    <location>
        <begin position="302"/>
        <end position="486"/>
    </location>
</feature>
<feature type="domain" description="Teneurin-like YD-shell" evidence="4">
    <location>
        <begin position="939"/>
        <end position="1210"/>
    </location>
</feature>
<evidence type="ECO:0000259" key="4">
    <source>
        <dbReference type="Pfam" id="PF25023"/>
    </source>
</evidence>
<dbReference type="InterPro" id="IPR050708">
    <property type="entry name" value="T6SS_VgrG/RHS"/>
</dbReference>
<dbReference type="InterPro" id="IPR013783">
    <property type="entry name" value="Ig-like_fold"/>
</dbReference>
<dbReference type="InterPro" id="IPR035986">
    <property type="entry name" value="PKD_dom_sf"/>
</dbReference>
<proteinExistence type="predicted"/>
<feature type="chain" id="PRO_5032796803" evidence="2">
    <location>
        <begin position="36"/>
        <end position="1349"/>
    </location>
</feature>
<dbReference type="NCBIfam" id="TIGR01643">
    <property type="entry name" value="YD_repeat_2x"/>
    <property type="match status" value="16"/>
</dbReference>
<dbReference type="InterPro" id="IPR006530">
    <property type="entry name" value="YD"/>
</dbReference>
<dbReference type="SUPFAM" id="SSF49299">
    <property type="entry name" value="PKD domain"/>
    <property type="match status" value="1"/>
</dbReference>
<sequence length="1349" mass="145652">MVGDVMYLKRFSKVVSVLVPLVLVLASGWVGSAHANSCKTWQQVANICSPGDCSNHSQWWCDAPDGDFCYGPKYYTSDTTREAIYWSARPVTLNGATCSDGCTKVKEAYLCAPCAAPNKITSFGADKFEITAGETVTFSWSSSGCIDNSTLTVGGKTFTGGGSAAWTGTDADYQITKPKKYPATLTVSGDCCGSDTKTIEITVMPPPKTCQLIPKFNSSVNVATGSLLQSEQLFAAKGSLATGVTLTYDSLDSHIGPLGGKWSHSYDIGLEQHGDGSVTLRDGSTWSFYNLVNGVFVSETGDSSTLVKTADNTYTLTHKDGTKKKFSAAGKIISITDANGNSTTFAYDDAGNLASVTDAASRATTFAYDAGTNRLTTITDPAGKEYTFTYNGSYLAAVTWPDTSSWQYTYDAKGFMLTKTDPLGKVTTYEYDANRRVILGTNPAGQTKGVAYPTATTTVKSSTFTDNNGGEWTYTYDSHNGLLTEKIDPLGKSTTYTYDANRNLTRETAPDGSTTSYTYDGAGNMLTMTDALGKTTTYSYNSLGQVTSTTDPLGLTTTSSYDAKGRLTETVDPLGAKTTYVYDAQGNLTSVTNPLNQTTSYTYDDAGNQTSVTEPGGGTTSFTYDAMGNMLTQTDSQGKVTTFAYDGRYRLATVTDPLGNVTTYGYDVKGNKTSQTDANGNETRYEYDDEGHLVTTIDAQGNATTYTYNSSGCTSCGGTDKLTSLTDAKGQTTSFEYDPLGRLIQETDPLGKITTYTYDAVGNLKTRTDANGATITYTYDPLKRLTNKSYPDTTSESYTYDAVGRILTAANANVAYTYAYDTAGRVTSVTDSRGYRLDYSYGLLGNRTRMTLQPGTADERVTTYGYDAAGRLTAITSSAGTFSYDYDGIGRRTSLAYPNRITTSYTYDDAGRLTTLSHGTVASFTYTLDKVGNRTGKTHTEAEQYLYDTVYRLLTVTSTKPEAFTFDPVGNRLTGPGAKDTAYLYNAGNQMTQGRKLSYGYDNNGNQTTRTVPAATDKTWTQTWDFENRLVAMEKVKGAERKTVTFTYDPQGRRIGKQVTTTIDGVTRTSTYAYVYDNDNIVLEILTDDSGTTTTFYTHGAGTDEHLALERGGSFYYYHADGLGSVTTITDQQGSVVQSYEYDSFGMVKASTGFRNSYTYTGREWDKETGLYYYRARYYDPIEGRFIQKDPIGFKGGDVNLYAYVQNNPINLVDPSGQASYGAGAYAGPGGEFTYNTATCCENNASYEVKYYTICGGAGIGAKGGLSKGDVSGTLGFGSVSSDEGCPRTHTYLKRETTFVARSVNVKVNFDSIPSAGIDLGLYGIGTTWVVCGDVVISKTKKSSCCNNK</sequence>
<dbReference type="Gene3D" id="2.180.10.10">
    <property type="entry name" value="RHS repeat-associated core"/>
    <property type="match status" value="3"/>
</dbReference>
<feature type="domain" description="Teneurin-like YD-shell" evidence="4">
    <location>
        <begin position="558"/>
        <end position="710"/>
    </location>
</feature>
<name>A0A831UGN7_GEOME</name>
<dbReference type="EMBL" id="DSOV01000066">
    <property type="protein sequence ID" value="HEN43535.1"/>
    <property type="molecule type" value="Genomic_DNA"/>
</dbReference>
<keyword evidence="2" id="KW-0732">Signal</keyword>
<gene>
    <name evidence="5" type="ORF">ENQ87_14415</name>
</gene>
<dbReference type="PANTHER" id="PTHR32305:SF15">
    <property type="entry name" value="PROTEIN RHSA-RELATED"/>
    <property type="match status" value="1"/>
</dbReference>
<comment type="caution">
    <text evidence="5">The sequence shown here is derived from an EMBL/GenBank/DDBJ whole genome shotgun (WGS) entry which is preliminary data.</text>
</comment>
<organism evidence="5">
    <name type="scientific">Geobacter metallireducens</name>
    <dbReference type="NCBI Taxonomy" id="28232"/>
    <lineage>
        <taxon>Bacteria</taxon>
        <taxon>Pseudomonadati</taxon>
        <taxon>Thermodesulfobacteriota</taxon>
        <taxon>Desulfuromonadia</taxon>
        <taxon>Geobacterales</taxon>
        <taxon>Geobacteraceae</taxon>
        <taxon>Geobacter</taxon>
    </lineage>
</organism>
<evidence type="ECO:0000259" key="3">
    <source>
        <dbReference type="Pfam" id="PF20148"/>
    </source>
</evidence>
<feature type="signal peptide" evidence="2">
    <location>
        <begin position="1"/>
        <end position="35"/>
    </location>
</feature>
<dbReference type="InterPro" id="IPR031325">
    <property type="entry name" value="RHS_repeat"/>
</dbReference>
<feature type="domain" description="DUF6531" evidence="3">
    <location>
        <begin position="219"/>
        <end position="283"/>
    </location>
</feature>
<keyword evidence="1" id="KW-0677">Repeat</keyword>
<evidence type="ECO:0000313" key="5">
    <source>
        <dbReference type="EMBL" id="HEN43535.1"/>
    </source>
</evidence>
<dbReference type="Pfam" id="PF20148">
    <property type="entry name" value="DUF6531"/>
    <property type="match status" value="1"/>
</dbReference>
<evidence type="ECO:0000256" key="2">
    <source>
        <dbReference type="SAM" id="SignalP"/>
    </source>
</evidence>
<evidence type="ECO:0000256" key="1">
    <source>
        <dbReference type="ARBA" id="ARBA00022737"/>
    </source>
</evidence>
<dbReference type="InterPro" id="IPR022385">
    <property type="entry name" value="Rhs_assc_core"/>
</dbReference>
<dbReference type="Pfam" id="PF25023">
    <property type="entry name" value="TEN_YD-shell"/>
    <property type="match status" value="3"/>
</dbReference>
<dbReference type="Pfam" id="PF05593">
    <property type="entry name" value="RHS_repeat"/>
    <property type="match status" value="5"/>
</dbReference>
<reference evidence="5" key="1">
    <citation type="journal article" date="2020" name="mSystems">
        <title>Genome- and Community-Level Interaction Insights into Carbon Utilization and Element Cycling Functions of Hydrothermarchaeota in Hydrothermal Sediment.</title>
        <authorList>
            <person name="Zhou Z."/>
            <person name="Liu Y."/>
            <person name="Xu W."/>
            <person name="Pan J."/>
            <person name="Luo Z.H."/>
            <person name="Li M."/>
        </authorList>
    </citation>
    <scope>NUCLEOTIDE SEQUENCE [LARGE SCALE GENOMIC DNA]</scope>
    <source>
        <strain evidence="5">SpSt-349</strain>
    </source>
</reference>
<dbReference type="InterPro" id="IPR056823">
    <property type="entry name" value="TEN-like_YD-shell"/>
</dbReference>
<dbReference type="SUPFAM" id="SSF69304">
    <property type="entry name" value="Tricorn protease N-terminal domain"/>
    <property type="match status" value="1"/>
</dbReference>
<protein>
    <submittedName>
        <fullName evidence="5">RHS repeat protein</fullName>
    </submittedName>
</protein>
<dbReference type="Gene3D" id="2.60.40.10">
    <property type="entry name" value="Immunoglobulins"/>
    <property type="match status" value="1"/>
</dbReference>
<dbReference type="PANTHER" id="PTHR32305">
    <property type="match status" value="1"/>
</dbReference>